<dbReference type="PANTHER" id="PTHR12661">
    <property type="entry name" value="PETER PAN-RELATED"/>
    <property type="match status" value="1"/>
</dbReference>
<feature type="region of interest" description="Disordered" evidence="1">
    <location>
        <begin position="1"/>
        <end position="32"/>
    </location>
</feature>
<feature type="region of interest" description="Disordered" evidence="1">
    <location>
        <begin position="301"/>
        <end position="327"/>
    </location>
</feature>
<feature type="compositionally biased region" description="Acidic residues" evidence="1">
    <location>
        <begin position="407"/>
        <end position="453"/>
    </location>
</feature>
<organism evidence="3 4">
    <name type="scientific">Phialocephala subalpina</name>
    <dbReference type="NCBI Taxonomy" id="576137"/>
    <lineage>
        <taxon>Eukaryota</taxon>
        <taxon>Fungi</taxon>
        <taxon>Dikarya</taxon>
        <taxon>Ascomycota</taxon>
        <taxon>Pezizomycotina</taxon>
        <taxon>Leotiomycetes</taxon>
        <taxon>Helotiales</taxon>
        <taxon>Mollisiaceae</taxon>
        <taxon>Phialocephala</taxon>
        <taxon>Phialocephala fortinii species complex</taxon>
    </lineage>
</organism>
<dbReference type="OrthoDB" id="10261452at2759"/>
<dbReference type="PANTHER" id="PTHR12661:SF5">
    <property type="entry name" value="SUPPRESSOR OF SWI4 1 HOMOLOG"/>
    <property type="match status" value="1"/>
</dbReference>
<dbReference type="Pfam" id="PF04427">
    <property type="entry name" value="Brix"/>
    <property type="match status" value="1"/>
</dbReference>
<proteinExistence type="predicted"/>
<feature type="compositionally biased region" description="Basic and acidic residues" evidence="1">
    <location>
        <begin position="310"/>
        <end position="327"/>
    </location>
</feature>
<dbReference type="Proteomes" id="UP000184330">
    <property type="component" value="Unassembled WGS sequence"/>
</dbReference>
<dbReference type="GO" id="GO:0030687">
    <property type="term" value="C:preribosome, large subunit precursor"/>
    <property type="evidence" value="ECO:0007669"/>
    <property type="project" value="TreeGrafter"/>
</dbReference>
<dbReference type="GO" id="GO:0006364">
    <property type="term" value="P:rRNA processing"/>
    <property type="evidence" value="ECO:0007669"/>
    <property type="project" value="InterPro"/>
</dbReference>
<dbReference type="STRING" id="576137.A0A1L7XA14"/>
<reference evidence="3 4" key="1">
    <citation type="submission" date="2016-03" db="EMBL/GenBank/DDBJ databases">
        <authorList>
            <person name="Ploux O."/>
        </authorList>
    </citation>
    <scope>NUCLEOTIDE SEQUENCE [LARGE SCALE GENOMIC DNA]</scope>
    <source>
        <strain evidence="3 4">UAMH 11012</strain>
    </source>
</reference>
<dbReference type="PROSITE" id="PS50833">
    <property type="entry name" value="BRIX"/>
    <property type="match status" value="1"/>
</dbReference>
<dbReference type="InterPro" id="IPR045112">
    <property type="entry name" value="PPAN-like"/>
</dbReference>
<dbReference type="InterPro" id="IPR007109">
    <property type="entry name" value="Brix"/>
</dbReference>
<name>A0A1L7XA14_9HELO</name>
<feature type="region of interest" description="Disordered" evidence="1">
    <location>
        <begin position="374"/>
        <end position="453"/>
    </location>
</feature>
<feature type="compositionally biased region" description="Basic and acidic residues" evidence="1">
    <location>
        <begin position="374"/>
        <end position="392"/>
    </location>
</feature>
<evidence type="ECO:0000313" key="4">
    <source>
        <dbReference type="Proteomes" id="UP000184330"/>
    </source>
</evidence>
<protein>
    <submittedName>
        <fullName evidence="3">Related to mating protein SSF1</fullName>
    </submittedName>
</protein>
<dbReference type="SMART" id="SM00879">
    <property type="entry name" value="Brix"/>
    <property type="match status" value="1"/>
</dbReference>
<dbReference type="EMBL" id="FJOG01000019">
    <property type="protein sequence ID" value="CZR61873.1"/>
    <property type="molecule type" value="Genomic_DNA"/>
</dbReference>
<gene>
    <name evidence="3" type="ORF">PAC_11770</name>
</gene>
<dbReference type="GO" id="GO:0019843">
    <property type="term" value="F:rRNA binding"/>
    <property type="evidence" value="ECO:0007669"/>
    <property type="project" value="InterPro"/>
</dbReference>
<accession>A0A1L7XA14</accession>
<dbReference type="GO" id="GO:0000027">
    <property type="term" value="P:ribosomal large subunit assembly"/>
    <property type="evidence" value="ECO:0007669"/>
    <property type="project" value="TreeGrafter"/>
</dbReference>
<sequence>MARRRTKKRTHVGANNGPAGKGVPASKTSNNPKSMVIRIGAGEVGTSVSQLVKDVRLMMEPDTASRLKERRANRLRDYVTMSGPLGVTHLMLFSRSESGNTNMRLAVTPRGPTLHFNVESYSLCKDIRKALKHPKGGGKEYLSPPLLVMNNFISPASDSEPGSKVPKHLESLVTTMFQSLFPAITPQNTPLSSIRRVMLLNREPAKENDGTYTLNLRHYAITTKATGLSKPLRRLNAAERVLNSQKSGKSKKGGLPNLGKMEDIADYMVSNDGEGYMTDATSGSEVDTDAEVEVVETRAKKILSKRQKDRTRDSKSKGGKNGVEKRAVKLVELGPRMKLRMTKVEEGVCNGKVMWHEYIHKSKEEIKDLEKKWEQRRQEKEARKKMQKENVEKKRKAKGLGAKGDAAEEDDDDEMDVDEWDSEGLEGDGEMELNEEMEDRGEWEDEEEEIAAG</sequence>
<evidence type="ECO:0000259" key="2">
    <source>
        <dbReference type="PROSITE" id="PS50833"/>
    </source>
</evidence>
<keyword evidence="4" id="KW-1185">Reference proteome</keyword>
<feature type="compositionally biased region" description="Basic residues" evidence="1">
    <location>
        <begin position="1"/>
        <end position="11"/>
    </location>
</feature>
<evidence type="ECO:0000256" key="1">
    <source>
        <dbReference type="SAM" id="MobiDB-lite"/>
    </source>
</evidence>
<dbReference type="AlphaFoldDB" id="A0A1L7XA14"/>
<evidence type="ECO:0000313" key="3">
    <source>
        <dbReference type="EMBL" id="CZR61873.1"/>
    </source>
</evidence>
<feature type="domain" description="Brix" evidence="2">
    <location>
        <begin position="34"/>
        <end position="350"/>
    </location>
</feature>